<organism evidence="7 8">
    <name type="scientific">Phomopsis amygdali</name>
    <name type="common">Fusicoccum amygdali</name>
    <dbReference type="NCBI Taxonomy" id="1214568"/>
    <lineage>
        <taxon>Eukaryota</taxon>
        <taxon>Fungi</taxon>
        <taxon>Dikarya</taxon>
        <taxon>Ascomycota</taxon>
        <taxon>Pezizomycotina</taxon>
        <taxon>Sordariomycetes</taxon>
        <taxon>Sordariomycetidae</taxon>
        <taxon>Diaporthales</taxon>
        <taxon>Diaporthaceae</taxon>
        <taxon>Diaporthe</taxon>
    </lineage>
</organism>
<dbReference type="Gene3D" id="3.30.9.60">
    <property type="match status" value="1"/>
</dbReference>
<dbReference type="Gene3D" id="3.50.50.60">
    <property type="entry name" value="FAD/NAD(P)-binding domain"/>
    <property type="match status" value="1"/>
</dbReference>
<dbReference type="InterPro" id="IPR002938">
    <property type="entry name" value="FAD-bd"/>
</dbReference>
<keyword evidence="8" id="KW-1185">Reference proteome</keyword>
<dbReference type="SUPFAM" id="SSF51905">
    <property type="entry name" value="FAD/NAD(P)-binding domain"/>
    <property type="match status" value="1"/>
</dbReference>
<keyword evidence="4" id="KW-0472">Membrane</keyword>
<keyword evidence="2" id="KW-0274">FAD</keyword>
<reference evidence="7" key="1">
    <citation type="submission" date="2023-06" db="EMBL/GenBank/DDBJ databases">
        <authorList>
            <person name="Noh H."/>
        </authorList>
    </citation>
    <scope>NUCLEOTIDE SEQUENCE</scope>
    <source>
        <strain evidence="7">DUCC20226</strain>
    </source>
</reference>
<dbReference type="PANTHER" id="PTHR47469:SF2">
    <property type="entry name" value="OS06G0597600 PROTEIN"/>
    <property type="match status" value="1"/>
</dbReference>
<keyword evidence="4" id="KW-0812">Transmembrane</keyword>
<proteinExistence type="predicted"/>
<dbReference type="EMBL" id="JAUJFL010000001">
    <property type="protein sequence ID" value="KAK2616080.1"/>
    <property type="molecule type" value="Genomic_DNA"/>
</dbReference>
<accession>A0AAD9W9S2</accession>
<comment type="caution">
    <text evidence="7">The sequence shown here is derived from an EMBL/GenBank/DDBJ whole genome shotgun (WGS) entry which is preliminary data.</text>
</comment>
<dbReference type="InterPro" id="IPR036188">
    <property type="entry name" value="FAD/NAD-bd_sf"/>
</dbReference>
<feature type="domain" description="2,6-dihydroxypyridine 3-monooxygenase substrate binding" evidence="6">
    <location>
        <begin position="191"/>
        <end position="321"/>
    </location>
</feature>
<evidence type="ECO:0000256" key="4">
    <source>
        <dbReference type="SAM" id="Phobius"/>
    </source>
</evidence>
<sequence>MFKSVVIVGGSLSGLMHGVHLKREGVNVTILEQDGASERSSHNAGIRVDENVNDFLRQHDQTRLKTSLESKANFISVRKCESLIKADKGTTRYWTNWGLMYRILRANFDGYASTACPTPPASKPGDGTAQYLTGNRVTSLNYTNGTVTLHYVDVETGEEHSITSEVVIGADGLHSTIRKLVHAPLACQEKYAGFVAWRGAVPRASVSQATSEFFSGQFSSNLMGQNTYMVCYVIPTDDGDFTPTAQLINWVLYQDVFEGTDNEAAIFTDSSGRRYQRTVPQGSVDPRTWDRFRGPLVARMAAPFAELVSATTDPFVTKVSDVLCSKASFFDGHVVLVGDALATYRPHAGKATDQAASHCRELAKVWQGEKSLASWDFEACVNAKKMYLLSRLMGEFGRGTWFSFLRSIVSYLVFVVGARLRRSRL</sequence>
<dbReference type="PRINTS" id="PR00420">
    <property type="entry name" value="RNGMNOXGNASE"/>
</dbReference>
<dbReference type="PANTHER" id="PTHR47469">
    <property type="entry name" value="MONOOXYGENASE-LIKE"/>
    <property type="match status" value="1"/>
</dbReference>
<evidence type="ECO:0000256" key="2">
    <source>
        <dbReference type="ARBA" id="ARBA00022827"/>
    </source>
</evidence>
<protein>
    <recommendedName>
        <fullName evidence="9">FAD-binding domain-containing protein</fullName>
    </recommendedName>
</protein>
<evidence type="ECO:0000256" key="1">
    <source>
        <dbReference type="ARBA" id="ARBA00022630"/>
    </source>
</evidence>
<dbReference type="Pfam" id="PF01494">
    <property type="entry name" value="FAD_binding_3"/>
    <property type="match status" value="1"/>
</dbReference>
<dbReference type="InterPro" id="IPR053212">
    <property type="entry name" value="DHP_3-monooxygenase"/>
</dbReference>
<keyword evidence="3" id="KW-0560">Oxidoreductase</keyword>
<evidence type="ECO:0000313" key="7">
    <source>
        <dbReference type="EMBL" id="KAK2616080.1"/>
    </source>
</evidence>
<dbReference type="GO" id="GO:0071949">
    <property type="term" value="F:FAD binding"/>
    <property type="evidence" value="ECO:0007669"/>
    <property type="project" value="InterPro"/>
</dbReference>
<evidence type="ECO:0000256" key="3">
    <source>
        <dbReference type="ARBA" id="ARBA00023002"/>
    </source>
</evidence>
<dbReference type="GO" id="GO:0016491">
    <property type="term" value="F:oxidoreductase activity"/>
    <property type="evidence" value="ECO:0007669"/>
    <property type="project" value="UniProtKB-KW"/>
</dbReference>
<evidence type="ECO:0000259" key="6">
    <source>
        <dbReference type="Pfam" id="PF22607"/>
    </source>
</evidence>
<dbReference type="Proteomes" id="UP001265746">
    <property type="component" value="Unassembled WGS sequence"/>
</dbReference>
<keyword evidence="1" id="KW-0285">Flavoprotein</keyword>
<feature type="transmembrane region" description="Helical" evidence="4">
    <location>
        <begin position="401"/>
        <end position="420"/>
    </location>
</feature>
<feature type="domain" description="FAD-binding" evidence="5">
    <location>
        <begin position="4"/>
        <end position="41"/>
    </location>
</feature>
<gene>
    <name evidence="7" type="ORF">N8I77_002789</name>
</gene>
<dbReference type="SUPFAM" id="SSF54373">
    <property type="entry name" value="FAD-linked reductases, C-terminal domain"/>
    <property type="match status" value="1"/>
</dbReference>
<dbReference type="AlphaFoldDB" id="A0AAD9W9S2"/>
<evidence type="ECO:0000259" key="5">
    <source>
        <dbReference type="Pfam" id="PF01494"/>
    </source>
</evidence>
<dbReference type="InterPro" id="IPR054707">
    <property type="entry name" value="DhpH_subs-bd"/>
</dbReference>
<dbReference type="Pfam" id="PF22607">
    <property type="entry name" value="FAD_binding-like"/>
    <property type="match status" value="1"/>
</dbReference>
<evidence type="ECO:0000313" key="8">
    <source>
        <dbReference type="Proteomes" id="UP001265746"/>
    </source>
</evidence>
<keyword evidence="4" id="KW-1133">Transmembrane helix</keyword>
<evidence type="ECO:0008006" key="9">
    <source>
        <dbReference type="Google" id="ProtNLM"/>
    </source>
</evidence>
<name>A0AAD9W9S2_PHOAM</name>